<keyword evidence="1" id="KW-0732">Signal</keyword>
<keyword evidence="3" id="KW-1185">Reference proteome</keyword>
<gene>
    <name evidence="2" type="ORF">MCOR_17844</name>
</gene>
<name>A0A6J8BGF4_MYTCO</name>
<dbReference type="EMBL" id="CACVKT020003176">
    <property type="protein sequence ID" value="CAC5381964.1"/>
    <property type="molecule type" value="Genomic_DNA"/>
</dbReference>
<dbReference type="AlphaFoldDB" id="A0A6J8BGF4"/>
<proteinExistence type="predicted"/>
<reference evidence="2 3" key="1">
    <citation type="submission" date="2020-06" db="EMBL/GenBank/DDBJ databases">
        <authorList>
            <person name="Li R."/>
            <person name="Bekaert M."/>
        </authorList>
    </citation>
    <scope>NUCLEOTIDE SEQUENCE [LARGE SCALE GENOMIC DNA]</scope>
    <source>
        <strain evidence="3">wild</strain>
    </source>
</reference>
<sequence length="238" mass="27520">MGILRIILVVSVVLLIRAEENSTTHIDKQKGTYIGLESKLSDSLLRRKRSYNGYCTNEDTRFTSDGGGNTVYLDRQHPDCHGNGMRKFRLQRNGRGNEVKYEFSCCSLPSGFSSRTTTRSTSYDEDGGGNVIFLDRHHVSCPGNSFLQSFHLNRNSAHNRYRYTYSCHNPYSSSGTSCYRDSTNGNSLGYWRDWRRGRLIYLDRHLVDCPIGYFLNEFQLVHPAHRTINYRYRCCTYN</sequence>
<evidence type="ECO:0000313" key="2">
    <source>
        <dbReference type="EMBL" id="CAC5381964.1"/>
    </source>
</evidence>
<protein>
    <submittedName>
        <fullName evidence="2">Uncharacterized protein</fullName>
    </submittedName>
</protein>
<accession>A0A6J8BGF4</accession>
<evidence type="ECO:0000256" key="1">
    <source>
        <dbReference type="SAM" id="SignalP"/>
    </source>
</evidence>
<dbReference type="OrthoDB" id="543966at2759"/>
<dbReference type="Proteomes" id="UP000507470">
    <property type="component" value="Unassembled WGS sequence"/>
</dbReference>
<evidence type="ECO:0000313" key="3">
    <source>
        <dbReference type="Proteomes" id="UP000507470"/>
    </source>
</evidence>
<feature type="signal peptide" evidence="1">
    <location>
        <begin position="1"/>
        <end position="18"/>
    </location>
</feature>
<feature type="chain" id="PRO_5026922166" evidence="1">
    <location>
        <begin position="19"/>
        <end position="238"/>
    </location>
</feature>
<organism evidence="2 3">
    <name type="scientific">Mytilus coruscus</name>
    <name type="common">Sea mussel</name>
    <dbReference type="NCBI Taxonomy" id="42192"/>
    <lineage>
        <taxon>Eukaryota</taxon>
        <taxon>Metazoa</taxon>
        <taxon>Spiralia</taxon>
        <taxon>Lophotrochozoa</taxon>
        <taxon>Mollusca</taxon>
        <taxon>Bivalvia</taxon>
        <taxon>Autobranchia</taxon>
        <taxon>Pteriomorphia</taxon>
        <taxon>Mytilida</taxon>
        <taxon>Mytiloidea</taxon>
        <taxon>Mytilidae</taxon>
        <taxon>Mytilinae</taxon>
        <taxon>Mytilus</taxon>
    </lineage>
</organism>